<dbReference type="InterPro" id="IPR029058">
    <property type="entry name" value="AB_hydrolase_fold"/>
</dbReference>
<protein>
    <recommendedName>
        <fullName evidence="4">Alpha/beta hydrolase fold-3 domain-containing protein</fullName>
    </recommendedName>
</protein>
<dbReference type="PANTHER" id="PTHR48081:SF3">
    <property type="entry name" value="ALPHA_BETA HYDROLASE FOLD-3 DOMAIN-CONTAINING PROTEIN"/>
    <property type="match status" value="1"/>
</dbReference>
<evidence type="ECO:0000313" key="2">
    <source>
        <dbReference type="EMBL" id="KAF6222052.1"/>
    </source>
</evidence>
<sequence length="335" mass="36521">MNPAVIAAVKEKFTAFDTHNITYQVVNGHAITTDILIPKNIQPGKHPIIVSFHGGYLIESAAHACMRITGASLFPGHFLPWIMDFALEHSAVLVRPNYLKLPESTGLEILDNLAQFWKWFRGGLRTAVKSATAGAVEADVSRTLVIGHSAGAYLAVQSAITQPAGTFGAVIAGYGMLDMRSPWFTQRYEKHPLGNPTLPPSLVDDHLAAMEPGQVVSAVTPPVRVDLALATVQYGRYPDMLGDDAVVYPMEMLGSVKTFPPLFIYHGTEDSAVEVRQTEAFVEKLKDVLPGAKVLVRFEHGDHGFDAPVGLEVPWLKEGLEFVTGEWLRRVDVGA</sequence>
<name>A0A8H6FB76_9LECA</name>
<keyword evidence="1" id="KW-0378">Hydrolase</keyword>
<evidence type="ECO:0000313" key="3">
    <source>
        <dbReference type="Proteomes" id="UP000593566"/>
    </source>
</evidence>
<keyword evidence="3" id="KW-1185">Reference proteome</keyword>
<reference evidence="2 3" key="1">
    <citation type="journal article" date="2020" name="Genomics">
        <title>Complete, high-quality genomes from long-read metagenomic sequencing of two wolf lichen thalli reveals enigmatic genome architecture.</title>
        <authorList>
            <person name="McKenzie S.K."/>
            <person name="Walston R.F."/>
            <person name="Allen J.L."/>
        </authorList>
    </citation>
    <scope>NUCLEOTIDE SEQUENCE [LARGE SCALE GENOMIC DNA]</scope>
    <source>
        <strain evidence="2">WasteWater1</strain>
    </source>
</reference>
<dbReference type="SUPFAM" id="SSF53474">
    <property type="entry name" value="alpha/beta-Hydrolases"/>
    <property type="match status" value="1"/>
</dbReference>
<dbReference type="PANTHER" id="PTHR48081">
    <property type="entry name" value="AB HYDROLASE SUPERFAMILY PROTEIN C4A8.06C"/>
    <property type="match status" value="1"/>
</dbReference>
<dbReference type="Gene3D" id="3.40.50.1820">
    <property type="entry name" value="alpha/beta hydrolase"/>
    <property type="match status" value="1"/>
</dbReference>
<dbReference type="AlphaFoldDB" id="A0A8H6FB76"/>
<dbReference type="InterPro" id="IPR050300">
    <property type="entry name" value="GDXG_lipolytic_enzyme"/>
</dbReference>
<dbReference type="GeneID" id="59329554"/>
<evidence type="ECO:0000256" key="1">
    <source>
        <dbReference type="ARBA" id="ARBA00022801"/>
    </source>
</evidence>
<gene>
    <name evidence="2" type="ORF">HO133_001138</name>
</gene>
<dbReference type="EMBL" id="JACCJB010000012">
    <property type="protein sequence ID" value="KAF6222052.1"/>
    <property type="molecule type" value="Genomic_DNA"/>
</dbReference>
<dbReference type="Proteomes" id="UP000593566">
    <property type="component" value="Unassembled WGS sequence"/>
</dbReference>
<evidence type="ECO:0008006" key="4">
    <source>
        <dbReference type="Google" id="ProtNLM"/>
    </source>
</evidence>
<dbReference type="GO" id="GO:0016787">
    <property type="term" value="F:hydrolase activity"/>
    <property type="evidence" value="ECO:0007669"/>
    <property type="project" value="UniProtKB-KW"/>
</dbReference>
<accession>A0A8H6FB76</accession>
<comment type="caution">
    <text evidence="2">The sequence shown here is derived from an EMBL/GenBank/DDBJ whole genome shotgun (WGS) entry which is preliminary data.</text>
</comment>
<dbReference type="RefSeq" id="XP_037151487.1">
    <property type="nucleotide sequence ID" value="XM_037292068.1"/>
</dbReference>
<proteinExistence type="predicted"/>
<organism evidence="2 3">
    <name type="scientific">Letharia lupina</name>
    <dbReference type="NCBI Taxonomy" id="560253"/>
    <lineage>
        <taxon>Eukaryota</taxon>
        <taxon>Fungi</taxon>
        <taxon>Dikarya</taxon>
        <taxon>Ascomycota</taxon>
        <taxon>Pezizomycotina</taxon>
        <taxon>Lecanoromycetes</taxon>
        <taxon>OSLEUM clade</taxon>
        <taxon>Lecanoromycetidae</taxon>
        <taxon>Lecanorales</taxon>
        <taxon>Lecanorineae</taxon>
        <taxon>Parmeliaceae</taxon>
        <taxon>Letharia</taxon>
    </lineage>
</organism>